<dbReference type="AlphaFoldDB" id="A0A8J5T9Q5"/>
<reference evidence="1" key="1">
    <citation type="journal article" date="2021" name="bioRxiv">
        <title>Whole Genome Assembly and Annotation of Northern Wild Rice, Zizania palustris L., Supports a Whole Genome Duplication in the Zizania Genus.</title>
        <authorList>
            <person name="Haas M."/>
            <person name="Kono T."/>
            <person name="Macchietto M."/>
            <person name="Millas R."/>
            <person name="McGilp L."/>
            <person name="Shao M."/>
            <person name="Duquette J."/>
            <person name="Hirsch C.N."/>
            <person name="Kimball J."/>
        </authorList>
    </citation>
    <scope>NUCLEOTIDE SEQUENCE</scope>
    <source>
        <tissue evidence="1">Fresh leaf tissue</tissue>
    </source>
</reference>
<comment type="caution">
    <text evidence="1">The sequence shown here is derived from an EMBL/GenBank/DDBJ whole genome shotgun (WGS) entry which is preliminary data.</text>
</comment>
<evidence type="ECO:0000313" key="2">
    <source>
        <dbReference type="Proteomes" id="UP000729402"/>
    </source>
</evidence>
<protein>
    <submittedName>
        <fullName evidence="1">Uncharacterized protein</fullName>
    </submittedName>
</protein>
<name>A0A8J5T9Q5_ZIZPA</name>
<accession>A0A8J5T9Q5</accession>
<evidence type="ECO:0000313" key="1">
    <source>
        <dbReference type="EMBL" id="KAG8082109.1"/>
    </source>
</evidence>
<reference evidence="1" key="2">
    <citation type="submission" date="2021-02" db="EMBL/GenBank/DDBJ databases">
        <authorList>
            <person name="Kimball J.A."/>
            <person name="Haas M.W."/>
            <person name="Macchietto M."/>
            <person name="Kono T."/>
            <person name="Duquette J."/>
            <person name="Shao M."/>
        </authorList>
    </citation>
    <scope>NUCLEOTIDE SEQUENCE</scope>
    <source>
        <tissue evidence="1">Fresh leaf tissue</tissue>
    </source>
</reference>
<proteinExistence type="predicted"/>
<dbReference type="Proteomes" id="UP000729402">
    <property type="component" value="Unassembled WGS sequence"/>
</dbReference>
<sequence length="104" mass="10779">MLLSTLFVPAPTASYEGGEVPRGSRRYITVRLGLTAQAGAELGEVAMDLEGSNFGSDSTSGEAGLGSGSARMDLKKSMAMRIGGGGRWIERRGSGGILLFQVVV</sequence>
<gene>
    <name evidence="1" type="ORF">GUJ93_ZPchr0014g46617</name>
</gene>
<dbReference type="EMBL" id="JAAALK010000086">
    <property type="protein sequence ID" value="KAG8082109.1"/>
    <property type="molecule type" value="Genomic_DNA"/>
</dbReference>
<organism evidence="1 2">
    <name type="scientific">Zizania palustris</name>
    <name type="common">Northern wild rice</name>
    <dbReference type="NCBI Taxonomy" id="103762"/>
    <lineage>
        <taxon>Eukaryota</taxon>
        <taxon>Viridiplantae</taxon>
        <taxon>Streptophyta</taxon>
        <taxon>Embryophyta</taxon>
        <taxon>Tracheophyta</taxon>
        <taxon>Spermatophyta</taxon>
        <taxon>Magnoliopsida</taxon>
        <taxon>Liliopsida</taxon>
        <taxon>Poales</taxon>
        <taxon>Poaceae</taxon>
        <taxon>BOP clade</taxon>
        <taxon>Oryzoideae</taxon>
        <taxon>Oryzeae</taxon>
        <taxon>Zizaniinae</taxon>
        <taxon>Zizania</taxon>
    </lineage>
</organism>
<keyword evidence="2" id="KW-1185">Reference proteome</keyword>